<dbReference type="Pfam" id="PF08666">
    <property type="entry name" value="SAF"/>
    <property type="match status" value="1"/>
</dbReference>
<dbReference type="InterPro" id="IPR013974">
    <property type="entry name" value="SAF"/>
</dbReference>
<evidence type="ECO:0000259" key="2">
    <source>
        <dbReference type="SMART" id="SM00858"/>
    </source>
</evidence>
<dbReference type="EMBL" id="FSRL01000001">
    <property type="protein sequence ID" value="SIN76774.1"/>
    <property type="molecule type" value="Genomic_DNA"/>
</dbReference>
<dbReference type="InterPro" id="IPR052172">
    <property type="entry name" value="UxaA_altronate/galactarate_dh"/>
</dbReference>
<protein>
    <submittedName>
        <fullName evidence="3">SAF domain-containing protein</fullName>
    </submittedName>
</protein>
<keyword evidence="4" id="KW-1185">Reference proteome</keyword>
<feature type="domain" description="SAF" evidence="2">
    <location>
        <begin position="19"/>
        <end position="90"/>
    </location>
</feature>
<proteinExistence type="predicted"/>
<dbReference type="AlphaFoldDB" id="A0A1N6E1A8"/>
<dbReference type="PANTHER" id="PTHR30536">
    <property type="entry name" value="ALTRONATE/GALACTARATE DEHYDRATASE"/>
    <property type="match status" value="1"/>
</dbReference>
<evidence type="ECO:0000256" key="1">
    <source>
        <dbReference type="ARBA" id="ARBA00023239"/>
    </source>
</evidence>
<dbReference type="PANTHER" id="PTHR30536:SF5">
    <property type="entry name" value="ALTRONATE DEHYDRATASE"/>
    <property type="match status" value="1"/>
</dbReference>
<gene>
    <name evidence="3" type="ORF">SAMN05444002_0225</name>
</gene>
<dbReference type="Proteomes" id="UP000184932">
    <property type="component" value="Unassembled WGS sequence"/>
</dbReference>
<dbReference type="SMART" id="SM00858">
    <property type="entry name" value="SAF"/>
    <property type="match status" value="1"/>
</dbReference>
<sequence>MSDQIGMAAGGLLHLHPGDNVVVAIRPIAGGEEIEVGDTRLVAPRDLGLGHKLALTAIAEGEDVTKYGAPIGRASRDIAPGEHVHLHNLASRYTVIEDIEGTNA</sequence>
<dbReference type="RefSeq" id="WP_217694036.1">
    <property type="nucleotide sequence ID" value="NZ_FSRL01000001.1"/>
</dbReference>
<dbReference type="STRING" id="1217970.SAMN05444002_0225"/>
<dbReference type="Gene3D" id="2.30.130.110">
    <property type="match status" value="1"/>
</dbReference>
<organism evidence="3 4">
    <name type="scientific">Vannielia litorea</name>
    <dbReference type="NCBI Taxonomy" id="1217970"/>
    <lineage>
        <taxon>Bacteria</taxon>
        <taxon>Pseudomonadati</taxon>
        <taxon>Pseudomonadota</taxon>
        <taxon>Alphaproteobacteria</taxon>
        <taxon>Rhodobacterales</taxon>
        <taxon>Paracoccaceae</taxon>
        <taxon>Vannielia</taxon>
    </lineage>
</organism>
<dbReference type="InterPro" id="IPR044144">
    <property type="entry name" value="SAF_UxaA/GarD"/>
</dbReference>
<dbReference type="GO" id="GO:0019698">
    <property type="term" value="P:D-galacturonate catabolic process"/>
    <property type="evidence" value="ECO:0007669"/>
    <property type="project" value="TreeGrafter"/>
</dbReference>
<accession>A0A1N6E1A8</accession>
<evidence type="ECO:0000313" key="3">
    <source>
        <dbReference type="EMBL" id="SIN76774.1"/>
    </source>
</evidence>
<evidence type="ECO:0000313" key="4">
    <source>
        <dbReference type="Proteomes" id="UP000184932"/>
    </source>
</evidence>
<reference evidence="4" key="1">
    <citation type="submission" date="2016-11" db="EMBL/GenBank/DDBJ databases">
        <authorList>
            <person name="Varghese N."/>
            <person name="Submissions S."/>
        </authorList>
    </citation>
    <scope>NUCLEOTIDE SEQUENCE [LARGE SCALE GENOMIC DNA]</scope>
    <source>
        <strain evidence="4">DSM 29440</strain>
    </source>
</reference>
<keyword evidence="1" id="KW-0456">Lyase</keyword>
<dbReference type="GO" id="GO:0016829">
    <property type="term" value="F:lyase activity"/>
    <property type="evidence" value="ECO:0007669"/>
    <property type="project" value="UniProtKB-KW"/>
</dbReference>
<name>A0A1N6E1A8_9RHOB</name>
<dbReference type="CDD" id="cd11613">
    <property type="entry name" value="SAF_AH_GD"/>
    <property type="match status" value="1"/>
</dbReference>